<proteinExistence type="predicted"/>
<dbReference type="EMBL" id="MK072199">
    <property type="protein sequence ID" value="AYV79906.1"/>
    <property type="molecule type" value="Genomic_DNA"/>
</dbReference>
<name>A0A3G4ZYA6_9VIRU</name>
<evidence type="ECO:0000313" key="1">
    <source>
        <dbReference type="EMBL" id="AYV79906.1"/>
    </source>
</evidence>
<gene>
    <name evidence="1" type="ORF">Gaeavirus1_43</name>
</gene>
<organism evidence="1">
    <name type="scientific">Gaeavirus sp</name>
    <dbReference type="NCBI Taxonomy" id="2487767"/>
    <lineage>
        <taxon>Viruses</taxon>
        <taxon>Varidnaviria</taxon>
        <taxon>Bamfordvirae</taxon>
        <taxon>Nucleocytoviricota</taxon>
        <taxon>Megaviricetes</taxon>
        <taxon>Imitervirales</taxon>
        <taxon>Mimiviridae</taxon>
        <taxon>Klosneuvirinae</taxon>
    </lineage>
</organism>
<protein>
    <submittedName>
        <fullName evidence="1">Uncharacterized protein</fullName>
    </submittedName>
</protein>
<sequence length="39" mass="4789">MDITNLPFSIKQIKIKQIIIFDNDNMKRFFSRLKNSIWM</sequence>
<accession>A0A3G4ZYA6</accession>
<reference evidence="1" key="1">
    <citation type="submission" date="2018-10" db="EMBL/GenBank/DDBJ databases">
        <title>Hidden diversity of soil giant viruses.</title>
        <authorList>
            <person name="Schulz F."/>
            <person name="Alteio L."/>
            <person name="Goudeau D."/>
            <person name="Ryan E.M."/>
            <person name="Malmstrom R.R."/>
            <person name="Blanchard J."/>
            <person name="Woyke T."/>
        </authorList>
    </citation>
    <scope>NUCLEOTIDE SEQUENCE</scope>
    <source>
        <strain evidence="1">GAV1</strain>
    </source>
</reference>